<sequence length="268" mass="28487">MFENTLVVIKGAGDIATGVGRRLFRCGFPLVMTEQLQPTPVRRTVAFAEAVYKGETTVEGVTARLIEDPAHVYSTLREGHIPIIPDPEAHIIRVLNPKVVVDAILAKKNLGTAKSNAPIVIGLGPGFTAGKDVHAVIETNRGHNLGRVILNGSAEPNTGVPGVVNGYGSERVLRSPADGAIVPIREIGDFLLKGDVIAVVEGEPVVAPFDGTLRGLVHEKVTVFKGMKIGDVDPRASREHCYTISDKALAISGGVLEAILSHRHVITE</sequence>
<dbReference type="AlphaFoldDB" id="Q24Z84"/>
<dbReference type="Proteomes" id="UP000001946">
    <property type="component" value="Chromosome"/>
</dbReference>
<proteinExistence type="predicted"/>
<protein>
    <recommendedName>
        <fullName evidence="3">Molybdenum hydroxylase</fullName>
    </recommendedName>
</protein>
<dbReference type="STRING" id="138119.DSY0869"/>
<evidence type="ECO:0008006" key="3">
    <source>
        <dbReference type="Google" id="ProtNLM"/>
    </source>
</evidence>
<dbReference type="EMBL" id="AP008230">
    <property type="protein sequence ID" value="BAE82658.1"/>
    <property type="molecule type" value="Genomic_DNA"/>
</dbReference>
<dbReference type="RefSeq" id="WP_011459388.1">
    <property type="nucleotide sequence ID" value="NC_007907.1"/>
</dbReference>
<dbReference type="NCBIfam" id="TIGR03309">
    <property type="entry name" value="matur_yqeB"/>
    <property type="match status" value="1"/>
</dbReference>
<name>Q24Z84_DESHY</name>
<accession>Q24Z84</accession>
<dbReference type="eggNOG" id="COG3608">
    <property type="taxonomic scope" value="Bacteria"/>
</dbReference>
<evidence type="ECO:0000313" key="2">
    <source>
        <dbReference type="Proteomes" id="UP000001946"/>
    </source>
</evidence>
<dbReference type="InterPro" id="IPR017695">
    <property type="entry name" value="Se-dep_Mo_hydrolase_YqeB"/>
</dbReference>
<gene>
    <name evidence="1" type="ordered locus">DSY0869</name>
</gene>
<keyword evidence="2" id="KW-1185">Reference proteome</keyword>
<evidence type="ECO:0000313" key="1">
    <source>
        <dbReference type="EMBL" id="BAE82658.1"/>
    </source>
</evidence>
<dbReference type="HOGENOM" id="CLU_082089_1_0_9"/>
<dbReference type="KEGG" id="dsy:DSY0869"/>
<organism evidence="1 2">
    <name type="scientific">Desulfitobacterium hafniense (strain Y51)</name>
    <dbReference type="NCBI Taxonomy" id="138119"/>
    <lineage>
        <taxon>Bacteria</taxon>
        <taxon>Bacillati</taxon>
        <taxon>Bacillota</taxon>
        <taxon>Clostridia</taxon>
        <taxon>Eubacteriales</taxon>
        <taxon>Desulfitobacteriaceae</taxon>
        <taxon>Desulfitobacterium</taxon>
    </lineage>
</organism>
<reference evidence="1 2" key="1">
    <citation type="journal article" date="2006" name="J. Bacteriol.">
        <title>Complete genome sequence of the dehalorespiring bacterium Desulfitobacterium hafniense Y51 and comparison with Dehalococcoides ethenogenes 195.</title>
        <authorList>
            <person name="Nonaka H."/>
            <person name="Keresztes G."/>
            <person name="Shinoda Y."/>
            <person name="Ikenaga Y."/>
            <person name="Abe M."/>
            <person name="Naito K."/>
            <person name="Inatomi K."/>
            <person name="Furukawa K."/>
            <person name="Inui M."/>
            <person name="Yukawa H."/>
        </authorList>
    </citation>
    <scope>NUCLEOTIDE SEQUENCE [LARGE SCALE GENOMIC DNA]</scope>
    <source>
        <strain evidence="1 2">Y51</strain>
    </source>
</reference>